<comment type="caution">
    <text evidence="4">The sequence shown here is derived from an EMBL/GenBank/DDBJ whole genome shotgun (WGS) entry which is preliminary data.</text>
</comment>
<keyword evidence="5" id="KW-1185">Reference proteome</keyword>
<dbReference type="PROSITE" id="PS50914">
    <property type="entry name" value="BON"/>
    <property type="match status" value="1"/>
</dbReference>
<evidence type="ECO:0000313" key="4">
    <source>
        <dbReference type="EMBL" id="MFC3459327.1"/>
    </source>
</evidence>
<reference evidence="5" key="1">
    <citation type="journal article" date="2019" name="Int. J. Syst. Evol. Microbiol.">
        <title>The Global Catalogue of Microorganisms (GCM) 10K type strain sequencing project: providing services to taxonomists for standard genome sequencing and annotation.</title>
        <authorList>
            <consortium name="The Broad Institute Genomics Platform"/>
            <consortium name="The Broad Institute Genome Sequencing Center for Infectious Disease"/>
            <person name="Wu L."/>
            <person name="Ma J."/>
        </authorList>
    </citation>
    <scope>NUCLEOTIDE SEQUENCE [LARGE SCALE GENOMIC DNA]</scope>
    <source>
        <strain evidence="5">CCM 7480</strain>
    </source>
</reference>
<dbReference type="RefSeq" id="WP_379735859.1">
    <property type="nucleotide sequence ID" value="NZ_JBHRVV010000001.1"/>
</dbReference>
<feature type="compositionally biased region" description="Basic and acidic residues" evidence="1">
    <location>
        <begin position="134"/>
        <end position="148"/>
    </location>
</feature>
<evidence type="ECO:0000259" key="3">
    <source>
        <dbReference type="PROSITE" id="PS50914"/>
    </source>
</evidence>
<dbReference type="Gene3D" id="1.10.287.700">
    <property type="entry name" value="Helix hairpin bin"/>
    <property type="match status" value="1"/>
</dbReference>
<evidence type="ECO:0000256" key="1">
    <source>
        <dbReference type="SAM" id="MobiDB-lite"/>
    </source>
</evidence>
<dbReference type="Proteomes" id="UP001595665">
    <property type="component" value="Unassembled WGS sequence"/>
</dbReference>
<feature type="region of interest" description="Disordered" evidence="1">
    <location>
        <begin position="305"/>
        <end position="336"/>
    </location>
</feature>
<dbReference type="InterPro" id="IPR051686">
    <property type="entry name" value="Lipoprotein_DolP"/>
</dbReference>
<feature type="domain" description="BON" evidence="3">
    <location>
        <begin position="347"/>
        <end position="414"/>
    </location>
</feature>
<sequence>MKTLLATLLATAAGASFAAAPTAALNDDPAYRNVTQKAASEYKAATAKCDARSGNDKDVCMAEAKASRARTEAQAVAKYDTSAESKAKARSKVAEAEYDVAKTKCDAKSGAEKDSCMDNAKSVRTAALADAKAGRDVAETRAETRTETRTGATGASGSAGLVASTDTKDPAKAAAVAKCEQATGNANTGCLIDSKGNVTTLAGRAGNATERAAENTKEAAANAGDKTRAVASNAAEKTKEAAATAVDKTKQAAATVAEKTGLDGTGERLRAAGATIAQKTESALDNAGEKTREAAASARENTQEAMHTAGDKTRQAASTAADKTDRATDKAADNTRDATRGTAVAASDTAITTKVKAGIFKEPDLKSMAIHVETEKGVVMLSGFVDSKAEADKAVKVAKEVEGVTSVKSAIKVK</sequence>
<evidence type="ECO:0000256" key="2">
    <source>
        <dbReference type="SAM" id="SignalP"/>
    </source>
</evidence>
<proteinExistence type="predicted"/>
<feature type="compositionally biased region" description="Basic and acidic residues" evidence="1">
    <location>
        <begin position="322"/>
        <end position="336"/>
    </location>
</feature>
<gene>
    <name evidence="4" type="ORF">ACFOPH_13900</name>
</gene>
<dbReference type="PANTHER" id="PTHR34606:SF16">
    <property type="entry name" value="BON DOMAIN-CONTAINING PROTEIN"/>
    <property type="match status" value="1"/>
</dbReference>
<keyword evidence="2" id="KW-0732">Signal</keyword>
<dbReference type="Gene3D" id="3.30.1340.30">
    <property type="match status" value="1"/>
</dbReference>
<dbReference type="EMBL" id="JBHRVV010000001">
    <property type="protein sequence ID" value="MFC3459327.1"/>
    <property type="molecule type" value="Genomic_DNA"/>
</dbReference>
<protein>
    <submittedName>
        <fullName evidence="4">BON domain-containing protein</fullName>
    </submittedName>
</protein>
<feature type="signal peptide" evidence="2">
    <location>
        <begin position="1"/>
        <end position="18"/>
    </location>
</feature>
<organism evidence="4 5">
    <name type="scientific">Massilia haematophila</name>
    <dbReference type="NCBI Taxonomy" id="457923"/>
    <lineage>
        <taxon>Bacteria</taxon>
        <taxon>Pseudomonadati</taxon>
        <taxon>Pseudomonadota</taxon>
        <taxon>Betaproteobacteria</taxon>
        <taxon>Burkholderiales</taxon>
        <taxon>Oxalobacteraceae</taxon>
        <taxon>Telluria group</taxon>
        <taxon>Massilia</taxon>
    </lineage>
</organism>
<feature type="region of interest" description="Disordered" evidence="1">
    <location>
        <begin position="134"/>
        <end position="164"/>
    </location>
</feature>
<feature type="chain" id="PRO_5045691358" evidence="2">
    <location>
        <begin position="19"/>
        <end position="414"/>
    </location>
</feature>
<name>A0ABV7PLG9_9BURK</name>
<evidence type="ECO:0000313" key="5">
    <source>
        <dbReference type="Proteomes" id="UP001595665"/>
    </source>
</evidence>
<dbReference type="InterPro" id="IPR007055">
    <property type="entry name" value="BON_dom"/>
</dbReference>
<feature type="compositionally biased region" description="Low complexity" evidence="1">
    <location>
        <begin position="149"/>
        <end position="164"/>
    </location>
</feature>
<dbReference type="InterPro" id="IPR014004">
    <property type="entry name" value="Transpt-assoc_nodulatn_dom_bac"/>
</dbReference>
<dbReference type="SMART" id="SM00749">
    <property type="entry name" value="BON"/>
    <property type="match status" value="1"/>
</dbReference>
<dbReference type="PANTHER" id="PTHR34606">
    <property type="entry name" value="BON DOMAIN-CONTAINING PROTEIN"/>
    <property type="match status" value="1"/>
</dbReference>
<accession>A0ABV7PLG9</accession>
<dbReference type="Pfam" id="PF04972">
    <property type="entry name" value="BON"/>
    <property type="match status" value="1"/>
</dbReference>